<keyword evidence="1" id="KW-0812">Transmembrane</keyword>
<gene>
    <name evidence="2" type="ORF">H735_04225</name>
</gene>
<reference evidence="2 3" key="1">
    <citation type="submission" date="2014-07" db="EMBL/GenBank/DDBJ databases">
        <title>Unique and conserved regions in Vibrio harveyi and related species in comparison with the shrimp pathogen Vibrio harveyi CAIM 1792.</title>
        <authorList>
            <person name="Espinoza-Valles I."/>
            <person name="Vora G."/>
            <person name="Leekitcharoenphon P."/>
            <person name="Ussery D."/>
            <person name="Hoj L."/>
            <person name="Gomez-Gil B."/>
        </authorList>
    </citation>
    <scope>NUCLEOTIDE SEQUENCE [LARGE SCALE GENOMIC DNA]</scope>
    <source>
        <strain evidence="3">CAIM 1854 / LMG 25443</strain>
    </source>
</reference>
<evidence type="ECO:0000313" key="3">
    <source>
        <dbReference type="Proteomes" id="UP000031586"/>
    </source>
</evidence>
<proteinExistence type="predicted"/>
<keyword evidence="1" id="KW-0472">Membrane</keyword>
<dbReference type="GeneID" id="47103441"/>
<sequence>MTRLLAIAVLIGVAFVLFRYRTNEKVQKATVITLIGAFLIYTASIMIAELTR</sequence>
<evidence type="ECO:0000313" key="2">
    <source>
        <dbReference type="EMBL" id="KIF54259.1"/>
    </source>
</evidence>
<dbReference type="RefSeq" id="WP_005434065.1">
    <property type="nucleotide sequence ID" value="NZ_BAOH01000132.1"/>
</dbReference>
<feature type="transmembrane region" description="Helical" evidence="1">
    <location>
        <begin position="29"/>
        <end position="48"/>
    </location>
</feature>
<name>A0A0C1ZDY9_9VIBR</name>
<evidence type="ECO:0000256" key="1">
    <source>
        <dbReference type="SAM" id="Phobius"/>
    </source>
</evidence>
<dbReference type="PATRIC" id="fig|1229493.5.peg.5766"/>
<protein>
    <submittedName>
        <fullName evidence="2">Membrane protein</fullName>
    </submittedName>
</protein>
<keyword evidence="1" id="KW-1133">Transmembrane helix</keyword>
<accession>A0A0C1ZDY9</accession>
<comment type="caution">
    <text evidence="2">The sequence shown here is derived from an EMBL/GenBank/DDBJ whole genome shotgun (WGS) entry which is preliminary data.</text>
</comment>
<dbReference type="EMBL" id="JPRD01000008">
    <property type="protein sequence ID" value="KIF54259.1"/>
    <property type="molecule type" value="Genomic_DNA"/>
</dbReference>
<dbReference type="Proteomes" id="UP000031586">
    <property type="component" value="Unassembled WGS sequence"/>
</dbReference>
<dbReference type="AlphaFoldDB" id="A0A0C1ZDY9"/>
<organism evidence="2 3">
    <name type="scientific">Vibrio owensii CAIM 1854 = LMG 25443</name>
    <dbReference type="NCBI Taxonomy" id="1229493"/>
    <lineage>
        <taxon>Bacteria</taxon>
        <taxon>Pseudomonadati</taxon>
        <taxon>Pseudomonadota</taxon>
        <taxon>Gammaproteobacteria</taxon>
        <taxon>Vibrionales</taxon>
        <taxon>Vibrionaceae</taxon>
        <taxon>Vibrio</taxon>
    </lineage>
</organism>